<accession>A0A316YQL9</accession>
<feature type="compositionally biased region" description="Low complexity" evidence="2">
    <location>
        <begin position="437"/>
        <end position="452"/>
    </location>
</feature>
<organism evidence="4 5">
    <name type="scientific">Acaromyces ingoldii</name>
    <dbReference type="NCBI Taxonomy" id="215250"/>
    <lineage>
        <taxon>Eukaryota</taxon>
        <taxon>Fungi</taxon>
        <taxon>Dikarya</taxon>
        <taxon>Basidiomycota</taxon>
        <taxon>Ustilaginomycotina</taxon>
        <taxon>Exobasidiomycetes</taxon>
        <taxon>Exobasidiales</taxon>
        <taxon>Cryptobasidiaceae</taxon>
        <taxon>Acaromyces</taxon>
    </lineage>
</organism>
<feature type="region of interest" description="Disordered" evidence="2">
    <location>
        <begin position="1"/>
        <end position="92"/>
    </location>
</feature>
<feature type="compositionally biased region" description="Basic and acidic residues" evidence="2">
    <location>
        <begin position="43"/>
        <end position="58"/>
    </location>
</feature>
<dbReference type="AlphaFoldDB" id="A0A316YQL9"/>
<dbReference type="CDD" id="cd00590">
    <property type="entry name" value="RRM_SF"/>
    <property type="match status" value="1"/>
</dbReference>
<dbReference type="InterPro" id="IPR012677">
    <property type="entry name" value="Nucleotide-bd_a/b_plait_sf"/>
</dbReference>
<reference evidence="4 5" key="1">
    <citation type="journal article" date="2018" name="Mol. Biol. Evol.">
        <title>Broad Genomic Sampling Reveals a Smut Pathogenic Ancestry of the Fungal Clade Ustilaginomycotina.</title>
        <authorList>
            <person name="Kijpornyongpan T."/>
            <person name="Mondo S.J."/>
            <person name="Barry K."/>
            <person name="Sandor L."/>
            <person name="Lee J."/>
            <person name="Lipzen A."/>
            <person name="Pangilinan J."/>
            <person name="LaButti K."/>
            <person name="Hainaut M."/>
            <person name="Henrissat B."/>
            <person name="Grigoriev I.V."/>
            <person name="Spatafora J.W."/>
            <person name="Aime M.C."/>
        </authorList>
    </citation>
    <scope>NUCLEOTIDE SEQUENCE [LARGE SCALE GENOMIC DNA]</scope>
    <source>
        <strain evidence="4 5">MCA 4198</strain>
    </source>
</reference>
<dbReference type="Proteomes" id="UP000245768">
    <property type="component" value="Unassembled WGS sequence"/>
</dbReference>
<dbReference type="InterPro" id="IPR035979">
    <property type="entry name" value="RBD_domain_sf"/>
</dbReference>
<feature type="compositionally biased region" description="Polar residues" evidence="2">
    <location>
        <begin position="30"/>
        <end position="40"/>
    </location>
</feature>
<dbReference type="RefSeq" id="XP_025377263.1">
    <property type="nucleotide sequence ID" value="XM_025524027.1"/>
</dbReference>
<dbReference type="Gene3D" id="3.30.70.330">
    <property type="match status" value="1"/>
</dbReference>
<evidence type="ECO:0000256" key="2">
    <source>
        <dbReference type="SAM" id="MobiDB-lite"/>
    </source>
</evidence>
<feature type="compositionally biased region" description="Polar residues" evidence="2">
    <location>
        <begin position="350"/>
        <end position="366"/>
    </location>
</feature>
<evidence type="ECO:0000313" key="4">
    <source>
        <dbReference type="EMBL" id="PWN90065.1"/>
    </source>
</evidence>
<feature type="region of interest" description="Disordered" evidence="2">
    <location>
        <begin position="348"/>
        <end position="380"/>
    </location>
</feature>
<proteinExistence type="predicted"/>
<feature type="compositionally biased region" description="Basic residues" evidence="2">
    <location>
        <begin position="65"/>
        <end position="80"/>
    </location>
</feature>
<sequence>MPGVAATPPPSVNSDFPARQTPPSPSTTSGATDTPKTPTISVIDEKVMNGKETRERRPPTSPASHRSKRAQHAAQHHQNHQHPGSLHYRQQNQRQYMRPYNSYSIHRHQALPEEIDPLALFVGKVGLGSGNDVEQALSTIFEKHGEVVELRVVRHKTENCNFAFVKFYHTDAIESALTEDGTEVCGRRIVVRRKHVGNSYKRGWRNRPELRGPGTTYQGPLTEQEANLHEGGKAPQSPSKERLPIRPFATQEDQSNDNYTIPQWVNTKIEMASNNNDMHHASGFVHQHFVSSGYNCANEPHTHTYKAPSQHWTNQPKYQQVAPTFWPLSEPAPTGPPMFALDRSQVLPHQAQQGAMGRSTSRQQSQAPPPPHHSSPPFLPYFVDPMTGAAMAAGCPFPPYGMVSASQPLSVDYYGGSIPAGPMPVVMMTPAPPMPHANPVQQQLQASQAQQSMPKLAQSAHQQSRTPPMQAERHQLKQQQQQQHQGHRQNASSKEPTQQSSKIIFGNFTQSSDSSCTVVTNSSRGSKAGPVQLIRDGVGTGQGTDLTGSTKAYGATQNSVIDNLNEAQRCADESLPSYSLSDIAHYQKAGRPIYMPQFIDWAHTST</sequence>
<protein>
    <recommendedName>
        <fullName evidence="3">RRM domain-containing protein</fullName>
    </recommendedName>
</protein>
<keyword evidence="1" id="KW-0694">RNA-binding</keyword>
<keyword evidence="5" id="KW-1185">Reference proteome</keyword>
<dbReference type="GO" id="GO:0003723">
    <property type="term" value="F:RNA binding"/>
    <property type="evidence" value="ECO:0007669"/>
    <property type="project" value="UniProtKB-UniRule"/>
</dbReference>
<dbReference type="SMART" id="SM00360">
    <property type="entry name" value="RRM"/>
    <property type="match status" value="1"/>
</dbReference>
<dbReference type="InParanoid" id="A0A316YQL9"/>
<dbReference type="GeneID" id="37045943"/>
<feature type="region of interest" description="Disordered" evidence="2">
    <location>
        <begin position="512"/>
        <end position="541"/>
    </location>
</feature>
<dbReference type="InterPro" id="IPR000504">
    <property type="entry name" value="RRM_dom"/>
</dbReference>
<feature type="region of interest" description="Disordered" evidence="2">
    <location>
        <begin position="429"/>
        <end position="499"/>
    </location>
</feature>
<feature type="compositionally biased region" description="Polar residues" evidence="2">
    <location>
        <begin position="512"/>
        <end position="525"/>
    </location>
</feature>
<dbReference type="PROSITE" id="PS50102">
    <property type="entry name" value="RRM"/>
    <property type="match status" value="1"/>
</dbReference>
<feature type="compositionally biased region" description="Polar residues" evidence="2">
    <location>
        <begin position="490"/>
        <end position="499"/>
    </location>
</feature>
<evidence type="ECO:0000259" key="3">
    <source>
        <dbReference type="PROSITE" id="PS50102"/>
    </source>
</evidence>
<evidence type="ECO:0000256" key="1">
    <source>
        <dbReference type="PROSITE-ProRule" id="PRU00176"/>
    </source>
</evidence>
<dbReference type="SUPFAM" id="SSF54928">
    <property type="entry name" value="RNA-binding domain, RBD"/>
    <property type="match status" value="1"/>
</dbReference>
<feature type="compositionally biased region" description="Pro residues" evidence="2">
    <location>
        <begin position="367"/>
        <end position="379"/>
    </location>
</feature>
<gene>
    <name evidence="4" type="ORF">FA10DRAFT_285778</name>
</gene>
<dbReference type="OrthoDB" id="410044at2759"/>
<dbReference type="EMBL" id="KZ819636">
    <property type="protein sequence ID" value="PWN90065.1"/>
    <property type="molecule type" value="Genomic_DNA"/>
</dbReference>
<name>A0A316YQL9_9BASI</name>
<feature type="domain" description="RRM" evidence="3">
    <location>
        <begin position="118"/>
        <end position="196"/>
    </location>
</feature>
<evidence type="ECO:0000313" key="5">
    <source>
        <dbReference type="Proteomes" id="UP000245768"/>
    </source>
</evidence>
<dbReference type="Pfam" id="PF00076">
    <property type="entry name" value="RRM_1"/>
    <property type="match status" value="1"/>
</dbReference>